<feature type="transmembrane region" description="Helical" evidence="1">
    <location>
        <begin position="69"/>
        <end position="88"/>
    </location>
</feature>
<keyword evidence="1" id="KW-0472">Membrane</keyword>
<feature type="transmembrane region" description="Helical" evidence="1">
    <location>
        <begin position="12"/>
        <end position="31"/>
    </location>
</feature>
<name>A0A246FJS7_9BACT</name>
<feature type="transmembrane region" description="Helical" evidence="1">
    <location>
        <begin position="188"/>
        <end position="211"/>
    </location>
</feature>
<keyword evidence="3" id="KW-1185">Reference proteome</keyword>
<dbReference type="RefSeq" id="WP_088464728.1">
    <property type="nucleotide sequence ID" value="NZ_NIRR01000019.1"/>
</dbReference>
<dbReference type="Proteomes" id="UP000197277">
    <property type="component" value="Unassembled WGS sequence"/>
</dbReference>
<gene>
    <name evidence="2" type="ORF">CDA63_12160</name>
</gene>
<comment type="caution">
    <text evidence="2">The sequence shown here is derived from an EMBL/GenBank/DDBJ whole genome shotgun (WGS) entry which is preliminary data.</text>
</comment>
<sequence length="351" mass="38555">MVVAPLTRYRFALWFALLLLAVVGVEFLVIQQPDFTFRPALPAAVSFDVLVGLPVLFYFLVVRPYRLPVSTVVAAFTAAVALAFWLLPPAQQTYLHWTKYGLVAAEALTFTLALLNLRRLRRAYRVAAEQTPDVVANLQAACQTVFGRPLTPLVSEISLFYYALLSWRARPEIRPADQVFTAYRDSAFTAYLATVGLLSVVEIGVVHLLLVRWSPTVALWVAAAHTYGLLLLLAHLRAVRLRPVRVTETGELVVRVGFLWELRLPAADITASLSINDAPPAAPGLVNAARLLLTPPNLLLTLREPRMARGPYGFPQRVQQLALYLDDPKGLQLALAQWASAASGPASGNNA</sequence>
<keyword evidence="1" id="KW-1133">Transmembrane helix</keyword>
<dbReference type="OrthoDB" id="875405at2"/>
<feature type="transmembrane region" description="Helical" evidence="1">
    <location>
        <begin position="217"/>
        <end position="236"/>
    </location>
</feature>
<evidence type="ECO:0000313" key="3">
    <source>
        <dbReference type="Proteomes" id="UP000197277"/>
    </source>
</evidence>
<protein>
    <submittedName>
        <fullName evidence="2">Uncharacterized protein</fullName>
    </submittedName>
</protein>
<evidence type="ECO:0000313" key="2">
    <source>
        <dbReference type="EMBL" id="OWP62801.1"/>
    </source>
</evidence>
<feature type="transmembrane region" description="Helical" evidence="1">
    <location>
        <begin position="100"/>
        <end position="117"/>
    </location>
</feature>
<dbReference type="EMBL" id="NIRR01000019">
    <property type="protein sequence ID" value="OWP62801.1"/>
    <property type="molecule type" value="Genomic_DNA"/>
</dbReference>
<reference evidence="2 3" key="1">
    <citation type="submission" date="2017-06" db="EMBL/GenBank/DDBJ databases">
        <title>Hymenobacter amundsenii sp. nov. isolated from regoliths in Antarctica.</title>
        <authorList>
            <person name="Sedlacek I."/>
            <person name="Kralova S."/>
            <person name="Pantucek R."/>
            <person name="Svec P."/>
            <person name="Holochova P."/>
            <person name="Stankova E."/>
            <person name="Vrbovska V."/>
            <person name="Busse H.-J."/>
        </authorList>
    </citation>
    <scope>NUCLEOTIDE SEQUENCE [LARGE SCALE GENOMIC DNA]</scope>
    <source>
        <strain evidence="2 3">CCM 8682</strain>
    </source>
</reference>
<dbReference type="AlphaFoldDB" id="A0A246FJS7"/>
<accession>A0A246FJS7</accession>
<organism evidence="2 3">
    <name type="scientific">Hymenobacter amundsenii</name>
    <dbReference type="NCBI Taxonomy" id="2006685"/>
    <lineage>
        <taxon>Bacteria</taxon>
        <taxon>Pseudomonadati</taxon>
        <taxon>Bacteroidota</taxon>
        <taxon>Cytophagia</taxon>
        <taxon>Cytophagales</taxon>
        <taxon>Hymenobacteraceae</taxon>
        <taxon>Hymenobacter</taxon>
    </lineage>
</organism>
<evidence type="ECO:0000256" key="1">
    <source>
        <dbReference type="SAM" id="Phobius"/>
    </source>
</evidence>
<proteinExistence type="predicted"/>
<keyword evidence="1" id="KW-0812">Transmembrane</keyword>
<feature type="transmembrane region" description="Helical" evidence="1">
    <location>
        <begin position="43"/>
        <end position="62"/>
    </location>
</feature>